<dbReference type="Pfam" id="PF09413">
    <property type="entry name" value="DUF2007"/>
    <property type="match status" value="1"/>
</dbReference>
<dbReference type="RefSeq" id="WP_309936701.1">
    <property type="nucleotide sequence ID" value="NZ_AP025305.1"/>
</dbReference>
<dbReference type="InterPro" id="IPR018551">
    <property type="entry name" value="DUF2007"/>
</dbReference>
<dbReference type="AlphaFoldDB" id="A0AAE4BQT7"/>
<feature type="domain" description="DUF2007" evidence="1">
    <location>
        <begin position="4"/>
        <end position="50"/>
    </location>
</feature>
<keyword evidence="3" id="KW-1185">Reference proteome</keyword>
<name>A0AAE4BQT7_9BACT</name>
<dbReference type="EMBL" id="JAVDQD010000001">
    <property type="protein sequence ID" value="MDR6237253.1"/>
    <property type="molecule type" value="Genomic_DNA"/>
</dbReference>
<reference evidence="2" key="1">
    <citation type="submission" date="2023-07" db="EMBL/GenBank/DDBJ databases">
        <title>Genomic Encyclopedia of Type Strains, Phase IV (KMG-IV): sequencing the most valuable type-strain genomes for metagenomic binning, comparative biology and taxonomic classification.</title>
        <authorList>
            <person name="Goeker M."/>
        </authorList>
    </citation>
    <scope>NUCLEOTIDE SEQUENCE</scope>
    <source>
        <strain evidence="2">DSM 26174</strain>
    </source>
</reference>
<accession>A0AAE4BQT7</accession>
<evidence type="ECO:0000313" key="3">
    <source>
        <dbReference type="Proteomes" id="UP001185092"/>
    </source>
</evidence>
<comment type="caution">
    <text evidence="2">The sequence shown here is derived from an EMBL/GenBank/DDBJ whole genome shotgun (WGS) entry which is preliminary data.</text>
</comment>
<organism evidence="2 3">
    <name type="scientific">Aureibacter tunicatorum</name>
    <dbReference type="NCBI Taxonomy" id="866807"/>
    <lineage>
        <taxon>Bacteria</taxon>
        <taxon>Pseudomonadati</taxon>
        <taxon>Bacteroidota</taxon>
        <taxon>Cytophagia</taxon>
        <taxon>Cytophagales</taxon>
        <taxon>Persicobacteraceae</taxon>
        <taxon>Aureibacter</taxon>
    </lineage>
</organism>
<proteinExistence type="predicted"/>
<evidence type="ECO:0000259" key="1">
    <source>
        <dbReference type="Pfam" id="PF09413"/>
    </source>
</evidence>
<gene>
    <name evidence="2" type="ORF">HNQ88_000229</name>
</gene>
<evidence type="ECO:0000313" key="2">
    <source>
        <dbReference type="EMBL" id="MDR6237253.1"/>
    </source>
</evidence>
<protein>
    <recommendedName>
        <fullName evidence="1">DUF2007 domain-containing protein</fullName>
    </recommendedName>
</protein>
<sequence length="68" mass="7880">MKEWVVAYNTQDQIRAEMVKDLLLQKGIAAVVVNKMSSPYQMFGEYEVKVNVDQILKAKGYIEHVDFE</sequence>
<dbReference type="Proteomes" id="UP001185092">
    <property type="component" value="Unassembled WGS sequence"/>
</dbReference>